<dbReference type="EMBL" id="BRXU01000024">
    <property type="protein sequence ID" value="GLC58764.1"/>
    <property type="molecule type" value="Genomic_DNA"/>
</dbReference>
<evidence type="ECO:0000313" key="2">
    <source>
        <dbReference type="Proteomes" id="UP001165080"/>
    </source>
</evidence>
<comment type="caution">
    <text evidence="1">The sequence shown here is derived from an EMBL/GenBank/DDBJ whole genome shotgun (WGS) entry which is preliminary data.</text>
</comment>
<proteinExistence type="predicted"/>
<organism evidence="1 2">
    <name type="scientific">Pleodorina starrii</name>
    <dbReference type="NCBI Taxonomy" id="330485"/>
    <lineage>
        <taxon>Eukaryota</taxon>
        <taxon>Viridiplantae</taxon>
        <taxon>Chlorophyta</taxon>
        <taxon>core chlorophytes</taxon>
        <taxon>Chlorophyceae</taxon>
        <taxon>CS clade</taxon>
        <taxon>Chlamydomonadales</taxon>
        <taxon>Volvocaceae</taxon>
        <taxon>Pleodorina</taxon>
    </lineage>
</organism>
<gene>
    <name evidence="1" type="primary">PLEST006900</name>
    <name evidence="1" type="ORF">PLESTB_001398600</name>
</gene>
<sequence length="208" mass="22814">MEHEEDTSVAWTKWDAFRDVLFSRCAEFVWPTDKAAKVRSHDGEASGSVAAALAKKAKFEGADPAKFKDKESKFGMWMAGLSAGKKQELFKAENSSFHTSSSFPVPAPPLCVGFMPSCCLPSCWLVWRPSQLELERVGSRSDVLQRTSTMLQEQLTTARQQLATAESGISGAARELPGLGPLQQRCEGLAEQARRAVADALICQRFTL</sequence>
<keyword evidence="2" id="KW-1185">Reference proteome</keyword>
<evidence type="ECO:0000313" key="1">
    <source>
        <dbReference type="EMBL" id="GLC58764.1"/>
    </source>
</evidence>
<accession>A0A9W6BV35</accession>
<reference evidence="1 2" key="1">
    <citation type="journal article" date="2023" name="Commun. Biol.">
        <title>Reorganization of the ancestral sex-determining regions during the evolution of trioecy in Pleodorina starrii.</title>
        <authorList>
            <person name="Takahashi K."/>
            <person name="Suzuki S."/>
            <person name="Kawai-Toyooka H."/>
            <person name="Yamamoto K."/>
            <person name="Hamaji T."/>
            <person name="Ootsuki R."/>
            <person name="Yamaguchi H."/>
            <person name="Kawachi M."/>
            <person name="Higashiyama T."/>
            <person name="Nozaki H."/>
        </authorList>
    </citation>
    <scope>NUCLEOTIDE SEQUENCE [LARGE SCALE GENOMIC DNA]</scope>
    <source>
        <strain evidence="1 2">NIES-4479</strain>
    </source>
</reference>
<dbReference type="AlphaFoldDB" id="A0A9W6BV35"/>
<name>A0A9W6BV35_9CHLO</name>
<dbReference type="Proteomes" id="UP001165080">
    <property type="component" value="Unassembled WGS sequence"/>
</dbReference>
<protein>
    <submittedName>
        <fullName evidence="1">Uncharacterized protein</fullName>
    </submittedName>
</protein>